<dbReference type="InterPro" id="IPR013785">
    <property type="entry name" value="Aldolase_TIM"/>
</dbReference>
<dbReference type="GeneID" id="97133638"/>
<dbReference type="CDD" id="cd04601">
    <property type="entry name" value="CBS_pair_IMPDH"/>
    <property type="match status" value="1"/>
</dbReference>
<dbReference type="InterPro" id="IPR000644">
    <property type="entry name" value="CBS_dom"/>
</dbReference>
<keyword evidence="4 5" id="KW-0129">CBS domain</keyword>
<sequence length="362" mass="39765">MAVYLNEVSRTFGEYLLIPGYSSVECIPANVSLQTPLVKFIKGNKPPISLKIPMTSAIMQSVSDDTMAISLAKEGGLSFIYGSQSIESQAQMVARVKSYRAGFVVSDSNISPEATLDELLMLKKKTNHSTVAVTIDGSSRGELVGIVTSRDYRVSRMTLDTKVKDFMTPFEEIICGNKDTTLKEANNIIWEHKLNCLPIIDGEQRLISMVFRKDYNTNKNNENELIDESKRYMVGAGINTRDYAERIPALLQAGVDVLCIDSSEGFTEWQKIVLEYVRKNYGDTVKIGAGNIVDKEGFRFLAEAGADFVKVGIGGGAICITREQKGIGRGQATALIEVAKARDEYFNETGIYVPICSDGGTV</sequence>
<organism evidence="7 8">
    <name type="scientific">Paenibacillus taichungensis</name>
    <dbReference type="NCBI Taxonomy" id="484184"/>
    <lineage>
        <taxon>Bacteria</taxon>
        <taxon>Bacillati</taxon>
        <taxon>Bacillota</taxon>
        <taxon>Bacilli</taxon>
        <taxon>Bacillales</taxon>
        <taxon>Paenibacillaceae</taxon>
        <taxon>Paenibacillus</taxon>
    </lineage>
</organism>
<proteinExistence type="inferred from homology"/>
<comment type="caution">
    <text evidence="7">The sequence shown here is derived from an EMBL/GenBank/DDBJ whole genome shotgun (WGS) entry which is preliminary data.</text>
</comment>
<comment type="similarity">
    <text evidence="1">Belongs to the IMPDH/GMPR family.</text>
</comment>
<dbReference type="PANTHER" id="PTHR11911">
    <property type="entry name" value="INOSINE-5-MONOPHOSPHATE DEHYDROGENASE RELATED"/>
    <property type="match status" value="1"/>
</dbReference>
<evidence type="ECO:0000259" key="6">
    <source>
        <dbReference type="PROSITE" id="PS51371"/>
    </source>
</evidence>
<dbReference type="PANTHER" id="PTHR11911:SF111">
    <property type="entry name" value="INOSINE-5'-MONOPHOSPHATE DEHYDROGENASE"/>
    <property type="match status" value="1"/>
</dbReference>
<evidence type="ECO:0000256" key="5">
    <source>
        <dbReference type="PROSITE-ProRule" id="PRU00703"/>
    </source>
</evidence>
<dbReference type="SUPFAM" id="SSF54631">
    <property type="entry name" value="CBS-domain pair"/>
    <property type="match status" value="1"/>
</dbReference>
<dbReference type="InterPro" id="IPR005990">
    <property type="entry name" value="IMP_DH"/>
</dbReference>
<dbReference type="Proteomes" id="UP000577724">
    <property type="component" value="Unassembled WGS sequence"/>
</dbReference>
<keyword evidence="3 7" id="KW-0560">Oxidoreductase</keyword>
<keyword evidence="2" id="KW-0479">Metal-binding</keyword>
<feature type="non-terminal residue" evidence="7">
    <location>
        <position position="362"/>
    </location>
</feature>
<feature type="domain" description="CBS" evidence="6">
    <location>
        <begin position="167"/>
        <end position="225"/>
    </location>
</feature>
<dbReference type="SUPFAM" id="SSF51412">
    <property type="entry name" value="Inosine monophosphate dehydrogenase (IMPDH)"/>
    <property type="match status" value="1"/>
</dbReference>
<dbReference type="NCBIfam" id="NF005493">
    <property type="entry name" value="PRK07107.1"/>
    <property type="match status" value="1"/>
</dbReference>
<dbReference type="InterPro" id="IPR046342">
    <property type="entry name" value="CBS_dom_sf"/>
</dbReference>
<protein>
    <submittedName>
        <fullName evidence="7">IMP dehydrogenase</fullName>
        <ecNumber evidence="7">1.1.1.205</ecNumber>
    </submittedName>
</protein>
<dbReference type="RefSeq" id="WP_175383013.1">
    <property type="nucleotide sequence ID" value="NZ_JABMCC010000117.1"/>
</dbReference>
<evidence type="ECO:0000256" key="4">
    <source>
        <dbReference type="ARBA" id="ARBA00023122"/>
    </source>
</evidence>
<dbReference type="EMBL" id="JABMCC010000117">
    <property type="protein sequence ID" value="NUU56970.1"/>
    <property type="molecule type" value="Genomic_DNA"/>
</dbReference>
<dbReference type="Gene3D" id="3.20.20.70">
    <property type="entry name" value="Aldolase class I"/>
    <property type="match status" value="1"/>
</dbReference>
<keyword evidence="8" id="KW-1185">Reference proteome</keyword>
<evidence type="ECO:0000313" key="8">
    <source>
        <dbReference type="Proteomes" id="UP000577724"/>
    </source>
</evidence>
<reference evidence="7 8" key="1">
    <citation type="submission" date="2020-05" db="EMBL/GenBank/DDBJ databases">
        <title>Genome Sequencing of Type Strains.</title>
        <authorList>
            <person name="Lemaire J.F."/>
            <person name="Inderbitzin P."/>
            <person name="Gregorio O.A."/>
            <person name="Collins S.B."/>
            <person name="Wespe N."/>
            <person name="Knight-Connoni V."/>
        </authorList>
    </citation>
    <scope>NUCLEOTIDE SEQUENCE [LARGE SCALE GENOMIC DNA]</scope>
    <source>
        <strain evidence="7 8">DSM 19942</strain>
    </source>
</reference>
<gene>
    <name evidence="7" type="ORF">HP548_23090</name>
</gene>
<evidence type="ECO:0000256" key="2">
    <source>
        <dbReference type="ARBA" id="ARBA00022723"/>
    </source>
</evidence>
<evidence type="ECO:0000256" key="1">
    <source>
        <dbReference type="ARBA" id="ARBA00005502"/>
    </source>
</evidence>
<dbReference type="Pfam" id="PF00571">
    <property type="entry name" value="CBS"/>
    <property type="match status" value="2"/>
</dbReference>
<dbReference type="InterPro" id="IPR001093">
    <property type="entry name" value="IMP_DH_GMPRt"/>
</dbReference>
<dbReference type="EC" id="1.1.1.205" evidence="7"/>
<accession>A0ABX2MS97</accession>
<dbReference type="PROSITE" id="PS51371">
    <property type="entry name" value="CBS"/>
    <property type="match status" value="1"/>
</dbReference>
<evidence type="ECO:0000313" key="7">
    <source>
        <dbReference type="EMBL" id="NUU56970.1"/>
    </source>
</evidence>
<dbReference type="SMART" id="SM01240">
    <property type="entry name" value="IMPDH"/>
    <property type="match status" value="1"/>
</dbReference>
<dbReference type="GO" id="GO:0003938">
    <property type="term" value="F:IMP dehydrogenase activity"/>
    <property type="evidence" value="ECO:0007669"/>
    <property type="project" value="UniProtKB-EC"/>
</dbReference>
<dbReference type="Pfam" id="PF00478">
    <property type="entry name" value="IMPDH"/>
    <property type="match status" value="1"/>
</dbReference>
<evidence type="ECO:0000256" key="3">
    <source>
        <dbReference type="ARBA" id="ARBA00023002"/>
    </source>
</evidence>
<name>A0ABX2MS97_9BACL</name>